<dbReference type="KEGG" id="zal:AZF00_17660"/>
<proteinExistence type="predicted"/>
<dbReference type="AlphaFoldDB" id="A0A127M9X9"/>
<name>A0A127M9X9_9GAMM</name>
<gene>
    <name evidence="1" type="ORF">AZF00_17660</name>
</gene>
<dbReference type="STRING" id="1470434.AZF00_17660"/>
<sequence length="89" mass="10067">MSAETRLAQAIGRERARRALYKQQLRGQYHGYRHHLSAQLAKPENLAAAFGVGLGMGLYADLSHGGRSRHLLTELLDRQLYRALRAIIR</sequence>
<evidence type="ECO:0000313" key="2">
    <source>
        <dbReference type="Proteomes" id="UP000074119"/>
    </source>
</evidence>
<organism evidence="1 2">
    <name type="scientific">Zhongshania aliphaticivorans</name>
    <dbReference type="NCBI Taxonomy" id="1470434"/>
    <lineage>
        <taxon>Bacteria</taxon>
        <taxon>Pseudomonadati</taxon>
        <taxon>Pseudomonadota</taxon>
        <taxon>Gammaproteobacteria</taxon>
        <taxon>Cellvibrionales</taxon>
        <taxon>Spongiibacteraceae</taxon>
        <taxon>Zhongshania</taxon>
    </lineage>
</organism>
<protein>
    <submittedName>
        <fullName evidence="1">Uncharacterized protein</fullName>
    </submittedName>
</protein>
<accession>A0A127M9X9</accession>
<dbReference type="RefSeq" id="WP_008252723.1">
    <property type="nucleotide sequence ID" value="NZ_CP014544.1"/>
</dbReference>
<dbReference type="Proteomes" id="UP000074119">
    <property type="component" value="Chromosome"/>
</dbReference>
<reference evidence="1 2" key="1">
    <citation type="submission" date="2015-12" db="EMBL/GenBank/DDBJ databases">
        <authorList>
            <person name="Shamseldin A."/>
            <person name="Moawad H."/>
            <person name="Abd El-Rahim W.M."/>
            <person name="Sadowsky M.J."/>
        </authorList>
    </citation>
    <scope>NUCLEOTIDE SEQUENCE [LARGE SCALE GENOMIC DNA]</scope>
    <source>
        <strain evidence="1 2">SM2</strain>
    </source>
</reference>
<evidence type="ECO:0000313" key="1">
    <source>
        <dbReference type="EMBL" id="AMO70016.1"/>
    </source>
</evidence>
<dbReference type="EMBL" id="CP014544">
    <property type="protein sequence ID" value="AMO70016.1"/>
    <property type="molecule type" value="Genomic_DNA"/>
</dbReference>